<sequence length="543" mass="63014">MKAKDRRNRTKMKSIDSISRIKESKIAYSLPHGPYRVVSIVSLGGGCGNYFDKYLHENRGLFFSPEYKINYLFKETCGVSEFHIGYLCRASDIVVFFINSDEIDDSKLKIIKKFVPSCLFCISNQRFKDVARKVVKKHFPKERIVEIDGLMGVLSNVRVKNTSVCKRPYIVPSNAYSDGEYFYVEGFLKRGFLSDKVVVNGRYEMTIEEIFTDRLYKGEDLCVSVDIEKTSLAEGEELESDCNSESLESGCDEYEEKENDESEEFTTDESSTEDRPSLIDKYSEYRGIRNLSTCSFKSYNFPSHYKSLVFFDDFRRAEKLITEQDSIIPNDQMVKIKLRYEGLIEEQIYVVFGCYEYEKRKTIHNFHFEGIEPLKEESMVVDLGHRIIDIRPMITRNLNHRVFKKQEELESGVVSFIGPMAFGLSRVLLYKKSALGELSKETLVAVGMNGFTGDRIIFEEVVLQGIPFRNKKRYSLVKRMFNSKEEVMYFRNIQLYMRSGKITGFIKKPIGTKGMFKGYFTHPIKSGDKVMMSLYKRAFLEDQ</sequence>
<dbReference type="GO" id="GO:0030688">
    <property type="term" value="C:preribosome, small subunit precursor"/>
    <property type="evidence" value="ECO:0007669"/>
    <property type="project" value="TreeGrafter"/>
</dbReference>
<keyword evidence="4" id="KW-1185">Reference proteome</keyword>
<feature type="domain" description="Ribosome biogenesis protein BMS1/TSR1 C-terminal" evidence="2">
    <location>
        <begin position="269"/>
        <end position="538"/>
    </location>
</feature>
<evidence type="ECO:0000259" key="2">
    <source>
        <dbReference type="SMART" id="SM01362"/>
    </source>
</evidence>
<dbReference type="OrthoDB" id="119302at2759"/>
<gene>
    <name evidence="3" type="ORF">Eint_021400</name>
</gene>
<reference evidence="3 4" key="1">
    <citation type="journal article" date="2010" name="Nat. Commun.">
        <title>The complete sequence of the smallest known nuclear genome from the microsporidian Encephalitozoon intestinalis.</title>
        <authorList>
            <person name="Corradi N."/>
            <person name="Pombert J.-F."/>
            <person name="Farinelli L."/>
            <person name="Didier E.S."/>
            <person name="Keeling P.J."/>
        </authorList>
    </citation>
    <scope>NUCLEOTIDE SEQUENCE [LARGE SCALE GENOMIC DNA]</scope>
    <source>
        <strain evidence="3 4">ATCC 50506</strain>
    </source>
</reference>
<dbReference type="VEuPathDB" id="MicrosporidiaDB:Eint_021400"/>
<dbReference type="SMART" id="SM01362">
    <property type="entry name" value="DUF663"/>
    <property type="match status" value="1"/>
</dbReference>
<dbReference type="GeneID" id="9698677"/>
<evidence type="ECO:0000313" key="4">
    <source>
        <dbReference type="Proteomes" id="UP000002313"/>
    </source>
</evidence>
<dbReference type="GO" id="GO:0000479">
    <property type="term" value="P:endonucleolytic cleavage of tricistronic rRNA transcript (SSU-rRNA, 5.8S rRNA, LSU-rRNA)"/>
    <property type="evidence" value="ECO:0007669"/>
    <property type="project" value="TreeGrafter"/>
</dbReference>
<proteinExistence type="predicted"/>
<dbReference type="GO" id="GO:0000462">
    <property type="term" value="P:maturation of SSU-rRNA from tricistronic rRNA transcript (SSU-rRNA, 5.8S rRNA, LSU-rRNA)"/>
    <property type="evidence" value="ECO:0007669"/>
    <property type="project" value="TreeGrafter"/>
</dbReference>
<name>E0S602_ENCIT</name>
<dbReference type="GO" id="GO:0034511">
    <property type="term" value="F:U3 snoRNA binding"/>
    <property type="evidence" value="ECO:0007669"/>
    <property type="project" value="TreeGrafter"/>
</dbReference>
<dbReference type="InterPro" id="IPR007034">
    <property type="entry name" value="BMS1_TSR1_C"/>
</dbReference>
<dbReference type="InterPro" id="IPR039761">
    <property type="entry name" value="Bms1/Tsr1"/>
</dbReference>
<evidence type="ECO:0000313" key="3">
    <source>
        <dbReference type="EMBL" id="ADM11137.1"/>
    </source>
</evidence>
<reference evidence="3 4" key="2">
    <citation type="journal article" date="2012" name="Proc. Natl. Acad. Sci. U.S.A.">
        <title>Gain and loss of multiple functionally related, horizontally transferred genes in the reduced genomes of two microsporidian parasites.</title>
        <authorList>
            <person name="Pombert J.-F."/>
            <person name="Selman M."/>
            <person name="Burki F."/>
            <person name="Bardell F.T."/>
            <person name="Farinelli L."/>
            <person name="Solter L.F."/>
            <person name="Whitman D.W."/>
            <person name="Weiss L.M."/>
            <person name="Corradi N."/>
            <person name="Keeling P.J."/>
        </authorList>
    </citation>
    <scope>NUCLEOTIDE SEQUENCE [LARGE SCALE GENOMIC DNA]</scope>
    <source>
        <strain evidence="3 4">ATCC 50506</strain>
    </source>
</reference>
<dbReference type="GO" id="GO:0003924">
    <property type="term" value="F:GTPase activity"/>
    <property type="evidence" value="ECO:0007669"/>
    <property type="project" value="TreeGrafter"/>
</dbReference>
<organism evidence="3 4">
    <name type="scientific">Encephalitozoon intestinalis (strain ATCC 50506)</name>
    <name type="common">Microsporidian parasite</name>
    <name type="synonym">Septata intestinalis</name>
    <dbReference type="NCBI Taxonomy" id="876142"/>
    <lineage>
        <taxon>Eukaryota</taxon>
        <taxon>Fungi</taxon>
        <taxon>Fungi incertae sedis</taxon>
        <taxon>Microsporidia</taxon>
        <taxon>Unikaryonidae</taxon>
        <taxon>Encephalitozoon</taxon>
    </lineage>
</organism>
<dbReference type="PANTHER" id="PTHR12858:SF1">
    <property type="entry name" value="PRE-RRNA-PROCESSING PROTEIN TSR1 HOMOLOG"/>
    <property type="match status" value="1"/>
</dbReference>
<dbReference type="AlphaFoldDB" id="E0S602"/>
<dbReference type="Pfam" id="PF04950">
    <property type="entry name" value="RIBIOP_C"/>
    <property type="match status" value="1"/>
</dbReference>
<accession>E0S602</accession>
<dbReference type="Proteomes" id="UP000002313">
    <property type="component" value="Chromosome II"/>
</dbReference>
<dbReference type="GO" id="GO:0005525">
    <property type="term" value="F:GTP binding"/>
    <property type="evidence" value="ECO:0007669"/>
    <property type="project" value="TreeGrafter"/>
</dbReference>
<dbReference type="HOGENOM" id="CLU_031890_0_0_1"/>
<dbReference type="PANTHER" id="PTHR12858">
    <property type="entry name" value="RIBOSOME BIOGENESIS PROTEIN"/>
    <property type="match status" value="1"/>
</dbReference>
<dbReference type="KEGG" id="ein:Eint_021400"/>
<protein>
    <recommendedName>
        <fullName evidence="2">Ribosome biogenesis protein BMS1/TSR1 C-terminal domain-containing protein</fullName>
    </recommendedName>
</protein>
<dbReference type="RefSeq" id="XP_003072497.1">
    <property type="nucleotide sequence ID" value="XM_003072451.1"/>
</dbReference>
<evidence type="ECO:0000256" key="1">
    <source>
        <dbReference type="SAM" id="MobiDB-lite"/>
    </source>
</evidence>
<feature type="compositionally biased region" description="Acidic residues" evidence="1">
    <location>
        <begin position="250"/>
        <end position="271"/>
    </location>
</feature>
<dbReference type="EMBL" id="CP001943">
    <property type="protein sequence ID" value="ADM11137.1"/>
    <property type="molecule type" value="Genomic_DNA"/>
</dbReference>
<feature type="region of interest" description="Disordered" evidence="1">
    <location>
        <begin position="238"/>
        <end position="276"/>
    </location>
</feature>